<dbReference type="EMBL" id="FOXX01000001">
    <property type="protein sequence ID" value="SFQ12677.1"/>
    <property type="molecule type" value="Genomic_DNA"/>
</dbReference>
<dbReference type="RefSeq" id="WP_158512826.1">
    <property type="nucleotide sequence ID" value="NZ_FOXX01000001.1"/>
</dbReference>
<reference evidence="1 2" key="1">
    <citation type="submission" date="2016-10" db="EMBL/GenBank/DDBJ databases">
        <authorList>
            <person name="Varghese N."/>
            <person name="Submissions S."/>
        </authorList>
    </citation>
    <scope>NUCLEOTIDE SEQUENCE [LARGE SCALE GENOMIC DNA]</scope>
    <source>
        <strain evidence="1 2">DSM 13796</strain>
    </source>
</reference>
<accession>A0A1I5VZB5</accession>
<comment type="caution">
    <text evidence="1">The sequence shown here is derived from an EMBL/GenBank/DDBJ whole genome shotgun (WGS) entry which is preliminary data.</text>
</comment>
<evidence type="ECO:0000313" key="2">
    <source>
        <dbReference type="Proteomes" id="UP000182762"/>
    </source>
</evidence>
<name>A0A1I5VZB5_9BACI</name>
<protein>
    <submittedName>
        <fullName evidence="1">Uncharacterized protein</fullName>
    </submittedName>
</protein>
<dbReference type="InterPro" id="IPR035281">
    <property type="entry name" value="DUF5359"/>
</dbReference>
<organism evidence="1 2">
    <name type="scientific">Priestia endophytica DSM 13796</name>
    <dbReference type="NCBI Taxonomy" id="1121089"/>
    <lineage>
        <taxon>Bacteria</taxon>
        <taxon>Bacillati</taxon>
        <taxon>Bacillota</taxon>
        <taxon>Bacilli</taxon>
        <taxon>Bacillales</taxon>
        <taxon>Bacillaceae</taxon>
        <taxon>Priestia</taxon>
    </lineage>
</organism>
<gene>
    <name evidence="1" type="ORF">SAMN02745910_00320</name>
</gene>
<dbReference type="Proteomes" id="UP000182762">
    <property type="component" value="Unassembled WGS sequence"/>
</dbReference>
<proteinExistence type="predicted"/>
<dbReference type="GeneID" id="93704521"/>
<keyword evidence="2" id="KW-1185">Reference proteome</keyword>
<sequence>MKKVERVLFKLLIIQLFCLLFSQALLRVEAISPYISKIPQYEGVTKENITKIVETFDQ</sequence>
<dbReference type="Pfam" id="PF17313">
    <property type="entry name" value="DUF5359"/>
    <property type="match status" value="1"/>
</dbReference>
<evidence type="ECO:0000313" key="1">
    <source>
        <dbReference type="EMBL" id="SFQ12677.1"/>
    </source>
</evidence>